<evidence type="ECO:0000256" key="2">
    <source>
        <dbReference type="ARBA" id="ARBA00001947"/>
    </source>
</evidence>
<evidence type="ECO:0000256" key="12">
    <source>
        <dbReference type="ARBA" id="ARBA00023251"/>
    </source>
</evidence>
<dbReference type="GO" id="GO:0008800">
    <property type="term" value="F:beta-lactamase activity"/>
    <property type="evidence" value="ECO:0007669"/>
    <property type="project" value="UniProtKB-EC"/>
</dbReference>
<dbReference type="Gene3D" id="3.60.15.10">
    <property type="entry name" value="Ribonuclease Z/Hydroxyacylglutathione hydrolase-like"/>
    <property type="match status" value="1"/>
</dbReference>
<dbReference type="Proteomes" id="UP001156666">
    <property type="component" value="Unassembled WGS sequence"/>
</dbReference>
<evidence type="ECO:0000259" key="13">
    <source>
        <dbReference type="SMART" id="SM00849"/>
    </source>
</evidence>
<dbReference type="SMART" id="SM00849">
    <property type="entry name" value="Lactamase_B"/>
    <property type="match status" value="1"/>
</dbReference>
<keyword evidence="11" id="KW-0862">Zinc</keyword>
<dbReference type="GO" id="GO:0017001">
    <property type="term" value="P:antibiotic catabolic process"/>
    <property type="evidence" value="ECO:0007669"/>
    <property type="project" value="InterPro"/>
</dbReference>
<dbReference type="InterPro" id="IPR001279">
    <property type="entry name" value="Metallo-B-lactamas"/>
</dbReference>
<dbReference type="PANTHER" id="PTHR42951:SF4">
    <property type="entry name" value="ACYL-COENZYME A THIOESTERASE MBLAC2"/>
    <property type="match status" value="1"/>
</dbReference>
<dbReference type="GO" id="GO:0042597">
    <property type="term" value="C:periplasmic space"/>
    <property type="evidence" value="ECO:0007669"/>
    <property type="project" value="UniProtKB-SubCell"/>
</dbReference>
<keyword evidence="10" id="KW-0378">Hydrolase</keyword>
<organism evidence="14 15">
    <name type="scientific">Portibacter lacus</name>
    <dbReference type="NCBI Taxonomy" id="1099794"/>
    <lineage>
        <taxon>Bacteria</taxon>
        <taxon>Pseudomonadati</taxon>
        <taxon>Bacteroidota</taxon>
        <taxon>Saprospiria</taxon>
        <taxon>Saprospirales</taxon>
        <taxon>Haliscomenobacteraceae</taxon>
        <taxon>Portibacter</taxon>
    </lineage>
</organism>
<keyword evidence="7" id="KW-0479">Metal-binding</keyword>
<keyword evidence="12" id="KW-0046">Antibiotic resistance</keyword>
<evidence type="ECO:0000256" key="1">
    <source>
        <dbReference type="ARBA" id="ARBA00001526"/>
    </source>
</evidence>
<evidence type="ECO:0000313" key="14">
    <source>
        <dbReference type="EMBL" id="GLR16025.1"/>
    </source>
</evidence>
<dbReference type="NCBIfam" id="NF033088">
    <property type="entry name" value="bla_subclass_B1"/>
    <property type="match status" value="1"/>
</dbReference>
<dbReference type="InterPro" id="IPR058199">
    <property type="entry name" value="BlaB//VIM/IMP-1"/>
</dbReference>
<dbReference type="PROSITE" id="PS51257">
    <property type="entry name" value="PROKAR_LIPOPROTEIN"/>
    <property type="match status" value="1"/>
</dbReference>
<comment type="similarity">
    <text evidence="4">Belongs to the metallo-beta-lactamase superfamily. Class-B beta-lactamase family.</text>
</comment>
<dbReference type="Pfam" id="PF00753">
    <property type="entry name" value="Lactamase_B"/>
    <property type="match status" value="1"/>
</dbReference>
<keyword evidence="15" id="KW-1185">Reference proteome</keyword>
<evidence type="ECO:0000256" key="10">
    <source>
        <dbReference type="ARBA" id="ARBA00022801"/>
    </source>
</evidence>
<evidence type="ECO:0000256" key="7">
    <source>
        <dbReference type="ARBA" id="ARBA00022723"/>
    </source>
</evidence>
<dbReference type="EMBL" id="BSOH01000003">
    <property type="protein sequence ID" value="GLR16025.1"/>
    <property type="molecule type" value="Genomic_DNA"/>
</dbReference>
<comment type="cofactor">
    <cofactor evidence="2">
        <name>Zn(2+)</name>
        <dbReference type="ChEBI" id="CHEBI:29105"/>
    </cofactor>
</comment>
<reference evidence="14" key="2">
    <citation type="submission" date="2023-01" db="EMBL/GenBank/DDBJ databases">
        <title>Draft genome sequence of Portibacter lacus strain NBRC 108769.</title>
        <authorList>
            <person name="Sun Q."/>
            <person name="Mori K."/>
        </authorList>
    </citation>
    <scope>NUCLEOTIDE SEQUENCE</scope>
    <source>
        <strain evidence="14">NBRC 108769</strain>
    </source>
</reference>
<evidence type="ECO:0000256" key="3">
    <source>
        <dbReference type="ARBA" id="ARBA00004418"/>
    </source>
</evidence>
<keyword evidence="8" id="KW-0732">Signal</keyword>
<comment type="subunit">
    <text evidence="5">Monomer.</text>
</comment>
<keyword evidence="9" id="KW-0574">Periplasm</keyword>
<dbReference type="EC" id="3.5.2.6" evidence="6"/>
<accession>A0AA37SQW2</accession>
<comment type="caution">
    <text evidence="14">The sequence shown here is derived from an EMBL/GenBank/DDBJ whole genome shotgun (WGS) entry which is preliminary data.</text>
</comment>
<proteinExistence type="inferred from homology"/>
<evidence type="ECO:0000256" key="9">
    <source>
        <dbReference type="ARBA" id="ARBA00022764"/>
    </source>
</evidence>
<dbReference type="RefSeq" id="WP_235294668.1">
    <property type="nucleotide sequence ID" value="NZ_BSOH01000003.1"/>
</dbReference>
<sequence length="243" mass="27066">MKGTAFMFFILTLSFISCKTKNIPLYKSEQITIEPLTANTYRHISYLSTDDFGKVSCNGMIVVDQGEAIVMDTPTNDEDSKELIDWIENTLKAKVVGVVVTHFHADCLGGLNEFHKRSVPSYASFRTIELAKNEEKAIPQVGFETSLAIEVGYKKVHNEFFGEGHTQDNIICYFPSEEVIFGGCLIKTLDASKGYLGDANVDEWSNTVEAIKSKYRNVKVIVPGHGDPGNTDLLDYTIALFRS</sequence>
<feature type="domain" description="Metallo-beta-lactamase" evidence="13">
    <location>
        <begin position="56"/>
        <end position="225"/>
    </location>
</feature>
<dbReference type="InterPro" id="IPR001018">
    <property type="entry name" value="Beta-lactamase_class-B_CS"/>
</dbReference>
<evidence type="ECO:0000256" key="4">
    <source>
        <dbReference type="ARBA" id="ARBA00005250"/>
    </source>
</evidence>
<gene>
    <name evidence="14" type="primary">bla</name>
    <name evidence="14" type="ORF">GCM10007940_06400</name>
</gene>
<dbReference type="InterPro" id="IPR050855">
    <property type="entry name" value="NDM-1-like"/>
</dbReference>
<dbReference type="InterPro" id="IPR036866">
    <property type="entry name" value="RibonucZ/Hydroxyglut_hydro"/>
</dbReference>
<dbReference type="PROSITE" id="PS00744">
    <property type="entry name" value="BETA_LACTAMASE_B_2"/>
    <property type="match status" value="1"/>
</dbReference>
<evidence type="ECO:0000256" key="6">
    <source>
        <dbReference type="ARBA" id="ARBA00012865"/>
    </source>
</evidence>
<dbReference type="GO" id="GO:0008270">
    <property type="term" value="F:zinc ion binding"/>
    <property type="evidence" value="ECO:0007669"/>
    <property type="project" value="InterPro"/>
</dbReference>
<dbReference type="NCBIfam" id="NF012229">
    <property type="entry name" value="bla_class_B_core"/>
    <property type="match status" value="1"/>
</dbReference>
<evidence type="ECO:0000313" key="15">
    <source>
        <dbReference type="Proteomes" id="UP001156666"/>
    </source>
</evidence>
<reference evidence="14" key="1">
    <citation type="journal article" date="2014" name="Int. J. Syst. Evol. Microbiol.">
        <title>Complete genome sequence of Corynebacterium casei LMG S-19264T (=DSM 44701T), isolated from a smear-ripened cheese.</title>
        <authorList>
            <consortium name="US DOE Joint Genome Institute (JGI-PGF)"/>
            <person name="Walter F."/>
            <person name="Albersmeier A."/>
            <person name="Kalinowski J."/>
            <person name="Ruckert C."/>
        </authorList>
    </citation>
    <scope>NUCLEOTIDE SEQUENCE</scope>
    <source>
        <strain evidence="14">NBRC 108769</strain>
    </source>
</reference>
<comment type="subcellular location">
    <subcellularLocation>
        <location evidence="3">Periplasm</location>
    </subcellularLocation>
</comment>
<dbReference type="SUPFAM" id="SSF56281">
    <property type="entry name" value="Metallo-hydrolase/oxidoreductase"/>
    <property type="match status" value="1"/>
</dbReference>
<name>A0AA37SQW2_9BACT</name>
<dbReference type="GO" id="GO:0046677">
    <property type="term" value="P:response to antibiotic"/>
    <property type="evidence" value="ECO:0007669"/>
    <property type="project" value="UniProtKB-KW"/>
</dbReference>
<evidence type="ECO:0000256" key="11">
    <source>
        <dbReference type="ARBA" id="ARBA00022833"/>
    </source>
</evidence>
<dbReference type="CDD" id="cd16302">
    <property type="entry name" value="CcrA-like_MBL-B1"/>
    <property type="match status" value="1"/>
</dbReference>
<comment type="catalytic activity">
    <reaction evidence="1">
        <text>a beta-lactam + H2O = a substituted beta-amino acid</text>
        <dbReference type="Rhea" id="RHEA:20401"/>
        <dbReference type="ChEBI" id="CHEBI:15377"/>
        <dbReference type="ChEBI" id="CHEBI:35627"/>
        <dbReference type="ChEBI" id="CHEBI:140347"/>
        <dbReference type="EC" id="3.5.2.6"/>
    </reaction>
</comment>
<dbReference type="AlphaFoldDB" id="A0AA37SQW2"/>
<evidence type="ECO:0000256" key="8">
    <source>
        <dbReference type="ARBA" id="ARBA00022729"/>
    </source>
</evidence>
<evidence type="ECO:0000256" key="5">
    <source>
        <dbReference type="ARBA" id="ARBA00011245"/>
    </source>
</evidence>
<protein>
    <recommendedName>
        <fullName evidence="6">beta-lactamase</fullName>
        <ecNumber evidence="6">3.5.2.6</ecNumber>
    </recommendedName>
</protein>
<dbReference type="PANTHER" id="PTHR42951">
    <property type="entry name" value="METALLO-BETA-LACTAMASE DOMAIN-CONTAINING"/>
    <property type="match status" value="1"/>
</dbReference>